<protein>
    <submittedName>
        <fullName evidence="4">Uncharacterized protein</fullName>
    </submittedName>
</protein>
<organism evidence="4 5">
    <name type="scientific">Dreissena polymorpha</name>
    <name type="common">Zebra mussel</name>
    <name type="synonym">Mytilus polymorpha</name>
    <dbReference type="NCBI Taxonomy" id="45954"/>
    <lineage>
        <taxon>Eukaryota</taxon>
        <taxon>Metazoa</taxon>
        <taxon>Spiralia</taxon>
        <taxon>Lophotrochozoa</taxon>
        <taxon>Mollusca</taxon>
        <taxon>Bivalvia</taxon>
        <taxon>Autobranchia</taxon>
        <taxon>Heteroconchia</taxon>
        <taxon>Euheterodonta</taxon>
        <taxon>Imparidentia</taxon>
        <taxon>Neoheterodontei</taxon>
        <taxon>Myida</taxon>
        <taxon>Dreissenoidea</taxon>
        <taxon>Dreissenidae</taxon>
        <taxon>Dreissena</taxon>
    </lineage>
</organism>
<keyword evidence="2" id="KW-1133">Transmembrane helix</keyword>
<feature type="signal peptide" evidence="3">
    <location>
        <begin position="1"/>
        <end position="24"/>
    </location>
</feature>
<evidence type="ECO:0000313" key="5">
    <source>
        <dbReference type="Proteomes" id="UP000828390"/>
    </source>
</evidence>
<proteinExistence type="predicted"/>
<reference evidence="4" key="1">
    <citation type="journal article" date="2019" name="bioRxiv">
        <title>The Genome of the Zebra Mussel, Dreissena polymorpha: A Resource for Invasive Species Research.</title>
        <authorList>
            <person name="McCartney M.A."/>
            <person name="Auch B."/>
            <person name="Kono T."/>
            <person name="Mallez S."/>
            <person name="Zhang Y."/>
            <person name="Obille A."/>
            <person name="Becker A."/>
            <person name="Abrahante J.E."/>
            <person name="Garbe J."/>
            <person name="Badalamenti J.P."/>
            <person name="Herman A."/>
            <person name="Mangelson H."/>
            <person name="Liachko I."/>
            <person name="Sullivan S."/>
            <person name="Sone E.D."/>
            <person name="Koren S."/>
            <person name="Silverstein K.A.T."/>
            <person name="Beckman K.B."/>
            <person name="Gohl D.M."/>
        </authorList>
    </citation>
    <scope>NUCLEOTIDE SEQUENCE</scope>
    <source>
        <strain evidence="4">Duluth1</strain>
        <tissue evidence="4">Whole animal</tissue>
    </source>
</reference>
<keyword evidence="2" id="KW-0812">Transmembrane</keyword>
<name>A0A9D4BKM9_DREPO</name>
<dbReference type="Proteomes" id="UP000828390">
    <property type="component" value="Unassembled WGS sequence"/>
</dbReference>
<reference evidence="4" key="2">
    <citation type="submission" date="2020-11" db="EMBL/GenBank/DDBJ databases">
        <authorList>
            <person name="McCartney M.A."/>
            <person name="Auch B."/>
            <person name="Kono T."/>
            <person name="Mallez S."/>
            <person name="Becker A."/>
            <person name="Gohl D.M."/>
            <person name="Silverstein K.A.T."/>
            <person name="Koren S."/>
            <person name="Bechman K.B."/>
            <person name="Herman A."/>
            <person name="Abrahante J.E."/>
            <person name="Garbe J."/>
        </authorList>
    </citation>
    <scope>NUCLEOTIDE SEQUENCE</scope>
    <source>
        <strain evidence="4">Duluth1</strain>
        <tissue evidence="4">Whole animal</tissue>
    </source>
</reference>
<accession>A0A9D4BKM9</accession>
<gene>
    <name evidence="4" type="ORF">DPMN_074425</name>
</gene>
<keyword evidence="2" id="KW-0472">Membrane</keyword>
<feature type="transmembrane region" description="Helical" evidence="2">
    <location>
        <begin position="194"/>
        <end position="219"/>
    </location>
</feature>
<feature type="compositionally biased region" description="Polar residues" evidence="1">
    <location>
        <begin position="129"/>
        <end position="149"/>
    </location>
</feature>
<evidence type="ECO:0000256" key="2">
    <source>
        <dbReference type="SAM" id="Phobius"/>
    </source>
</evidence>
<keyword evidence="5" id="KW-1185">Reference proteome</keyword>
<comment type="caution">
    <text evidence="4">The sequence shown here is derived from an EMBL/GenBank/DDBJ whole genome shotgun (WGS) entry which is preliminary data.</text>
</comment>
<dbReference type="EMBL" id="JAIWYP010000015">
    <property type="protein sequence ID" value="KAH3699469.1"/>
    <property type="molecule type" value="Genomic_DNA"/>
</dbReference>
<feature type="chain" id="PRO_5038658596" evidence="3">
    <location>
        <begin position="25"/>
        <end position="363"/>
    </location>
</feature>
<keyword evidence="3" id="KW-0732">Signal</keyword>
<evidence type="ECO:0000256" key="1">
    <source>
        <dbReference type="SAM" id="MobiDB-lite"/>
    </source>
</evidence>
<feature type="region of interest" description="Disordered" evidence="1">
    <location>
        <begin position="129"/>
        <end position="168"/>
    </location>
</feature>
<evidence type="ECO:0000256" key="3">
    <source>
        <dbReference type="SAM" id="SignalP"/>
    </source>
</evidence>
<sequence length="363" mass="40605">MISEMKLINNLIGILLYFVYSSCGFPSQCSDFEILQCNNGAHQMMFCSAKKANTRPVASVHVDLRHETRHCHAQGEAQNFGLTAAADQMWTAHWCYGTFILCYQSEYKDSPEDQSDESSTTTHILTNTAVSTSPENDNSGNFTSHNNVTKEIGPPRSDDDHGNSLSGIDSEADQQHISFEQDESSNTLDDKLKFWLLFGIVAGGVIIIVLIAVITYVVVKCETNTKARQYGTSRSICETRYYRGEKPSVTELLDNDENMYADIGTCERFKCEDTSCEQLNCEDELGKDLNRTIKQDNNTCTQAMNKQLCVNTAYSENVYDHVIILPAKRCSIDNVYNRLYVGDSSDQHMPSIEIAIPPSVDVV</sequence>
<dbReference type="AlphaFoldDB" id="A0A9D4BKM9"/>
<evidence type="ECO:0000313" key="4">
    <source>
        <dbReference type="EMBL" id="KAH3699469.1"/>
    </source>
</evidence>